<feature type="compositionally biased region" description="Basic residues" evidence="1">
    <location>
        <begin position="110"/>
        <end position="126"/>
    </location>
</feature>
<dbReference type="PANTHER" id="PTHR46599">
    <property type="entry name" value="PIGGYBAC TRANSPOSABLE ELEMENT-DERIVED PROTEIN 4"/>
    <property type="match status" value="1"/>
</dbReference>
<keyword evidence="4" id="KW-1185">Reference proteome</keyword>
<dbReference type="PANTHER" id="PTHR46599:SF3">
    <property type="entry name" value="PIGGYBAC TRANSPOSABLE ELEMENT-DERIVED PROTEIN 4"/>
    <property type="match status" value="1"/>
</dbReference>
<dbReference type="InterPro" id="IPR029526">
    <property type="entry name" value="PGBD"/>
</dbReference>
<evidence type="ECO:0000256" key="1">
    <source>
        <dbReference type="SAM" id="MobiDB-lite"/>
    </source>
</evidence>
<evidence type="ECO:0000259" key="2">
    <source>
        <dbReference type="Pfam" id="PF13843"/>
    </source>
</evidence>
<dbReference type="HOGENOM" id="CLU_013012_3_0_1"/>
<accession>V9EL39</accession>
<sequence>MTPSILERKIKRVGSIQGGCPQAVKDYQNWMGGVDRHDQLRLQSYSLQMSTRFTKYYKGLFLGFLDLALVNAIRREYNGVLKTCFEIWHEDFGAGENIPSNLGKRVVLRRPGQKAGKRKKTRRELHLRRDEGSECGGGDDAESEAVATDPLQCVI</sequence>
<protein>
    <recommendedName>
        <fullName evidence="2">PiggyBac transposable element-derived protein domain-containing protein</fullName>
    </recommendedName>
</protein>
<dbReference type="Proteomes" id="UP000018721">
    <property type="component" value="Unassembled WGS sequence"/>
</dbReference>
<dbReference type="OrthoDB" id="117643at2759"/>
<gene>
    <name evidence="3" type="ORF">F443_15569</name>
</gene>
<evidence type="ECO:0000313" key="4">
    <source>
        <dbReference type="Proteomes" id="UP000018721"/>
    </source>
</evidence>
<dbReference type="Pfam" id="PF13843">
    <property type="entry name" value="DDE_Tnp_1_7"/>
    <property type="match status" value="1"/>
</dbReference>
<dbReference type="AlphaFoldDB" id="V9EL39"/>
<feature type="domain" description="PiggyBac transposable element-derived protein" evidence="2">
    <location>
        <begin position="8"/>
        <end position="72"/>
    </location>
</feature>
<feature type="region of interest" description="Disordered" evidence="1">
    <location>
        <begin position="110"/>
        <end position="149"/>
    </location>
</feature>
<reference evidence="3 4" key="1">
    <citation type="submission" date="2013-11" db="EMBL/GenBank/DDBJ databases">
        <title>The Genome Sequence of Phytophthora parasitica P1569.</title>
        <authorList>
            <consortium name="The Broad Institute Genomics Platform"/>
            <person name="Russ C."/>
            <person name="Tyler B."/>
            <person name="Panabieres F."/>
            <person name="Shan W."/>
            <person name="Tripathy S."/>
            <person name="Grunwald N."/>
            <person name="Machado M."/>
            <person name="Johnson C.S."/>
            <person name="Arredondo F."/>
            <person name="Hong C."/>
            <person name="Coffey M."/>
            <person name="Young S.K."/>
            <person name="Zeng Q."/>
            <person name="Gargeya S."/>
            <person name="Fitzgerald M."/>
            <person name="Abouelleil A."/>
            <person name="Alvarado L."/>
            <person name="Chapman S.B."/>
            <person name="Gainer-Dewar J."/>
            <person name="Goldberg J."/>
            <person name="Griggs A."/>
            <person name="Gujja S."/>
            <person name="Hansen M."/>
            <person name="Howarth C."/>
            <person name="Imamovic A."/>
            <person name="Ireland A."/>
            <person name="Larimer J."/>
            <person name="McCowan C."/>
            <person name="Murphy C."/>
            <person name="Pearson M."/>
            <person name="Poon T.W."/>
            <person name="Priest M."/>
            <person name="Roberts A."/>
            <person name="Saif S."/>
            <person name="Shea T."/>
            <person name="Sykes S."/>
            <person name="Wortman J."/>
            <person name="Nusbaum C."/>
            <person name="Birren B."/>
        </authorList>
    </citation>
    <scope>NUCLEOTIDE SEQUENCE [LARGE SCALE GENOMIC DNA]</scope>
    <source>
        <strain evidence="3 4">P1569</strain>
    </source>
</reference>
<evidence type="ECO:0000313" key="3">
    <source>
        <dbReference type="EMBL" id="ETI38782.1"/>
    </source>
</evidence>
<name>V9EL39_PHYNI</name>
<organism evidence="3 4">
    <name type="scientific">Phytophthora nicotianae P1569</name>
    <dbReference type="NCBI Taxonomy" id="1317065"/>
    <lineage>
        <taxon>Eukaryota</taxon>
        <taxon>Sar</taxon>
        <taxon>Stramenopiles</taxon>
        <taxon>Oomycota</taxon>
        <taxon>Peronosporomycetes</taxon>
        <taxon>Peronosporales</taxon>
        <taxon>Peronosporaceae</taxon>
        <taxon>Phytophthora</taxon>
    </lineage>
</organism>
<proteinExistence type="predicted"/>
<dbReference type="EMBL" id="ANIZ01002738">
    <property type="protein sequence ID" value="ETI38782.1"/>
    <property type="molecule type" value="Genomic_DNA"/>
</dbReference>
<comment type="caution">
    <text evidence="3">The sequence shown here is derived from an EMBL/GenBank/DDBJ whole genome shotgun (WGS) entry which is preliminary data.</text>
</comment>